<keyword evidence="2" id="KW-0812">Transmembrane</keyword>
<reference evidence="4" key="1">
    <citation type="submission" date="2020-08" db="EMBL/GenBank/DDBJ databases">
        <title>Genome public.</title>
        <authorList>
            <person name="Liu C."/>
            <person name="Sun Q."/>
        </authorList>
    </citation>
    <scope>NUCLEOTIDE SEQUENCE</scope>
    <source>
        <strain evidence="4">NSJ-51</strain>
    </source>
</reference>
<protein>
    <submittedName>
        <fullName evidence="4">LCP family protein</fullName>
    </submittedName>
</protein>
<feature type="transmembrane region" description="Helical" evidence="2">
    <location>
        <begin position="14"/>
        <end position="33"/>
    </location>
</feature>
<dbReference type="InterPro" id="IPR050922">
    <property type="entry name" value="LytR/CpsA/Psr_CW_biosynth"/>
</dbReference>
<keyword evidence="2" id="KW-0472">Membrane</keyword>
<evidence type="ECO:0000256" key="1">
    <source>
        <dbReference type="ARBA" id="ARBA00006068"/>
    </source>
</evidence>
<dbReference type="AlphaFoldDB" id="A0A8J6J578"/>
<feature type="domain" description="Cell envelope-related transcriptional attenuator" evidence="3">
    <location>
        <begin position="96"/>
        <end position="261"/>
    </location>
</feature>
<comment type="similarity">
    <text evidence="1">Belongs to the LytR/CpsA/Psr (LCP) family.</text>
</comment>
<dbReference type="PANTHER" id="PTHR33392:SF6">
    <property type="entry name" value="POLYISOPRENYL-TEICHOIC ACID--PEPTIDOGLYCAN TEICHOIC ACID TRANSFERASE TAGU"/>
    <property type="match status" value="1"/>
</dbReference>
<dbReference type="Pfam" id="PF03816">
    <property type="entry name" value="LytR_cpsA_psr"/>
    <property type="match status" value="1"/>
</dbReference>
<keyword evidence="2" id="KW-1133">Transmembrane helix</keyword>
<organism evidence="4 5">
    <name type="scientific">Lawsonibacter hominis</name>
    <dbReference type="NCBI Taxonomy" id="2763053"/>
    <lineage>
        <taxon>Bacteria</taxon>
        <taxon>Bacillati</taxon>
        <taxon>Bacillota</taxon>
        <taxon>Clostridia</taxon>
        <taxon>Eubacteriales</taxon>
        <taxon>Oscillospiraceae</taxon>
        <taxon>Lawsonibacter</taxon>
    </lineage>
</organism>
<evidence type="ECO:0000259" key="3">
    <source>
        <dbReference type="Pfam" id="PF03816"/>
    </source>
</evidence>
<sequence>MKSAVSPARRVGKILYRVAVALSAVIVVLYGVYRYLARPPELTGPAPAAGIQPTDDPDTEVDERLAAVTPAPEPAMARKEYTYTFLLVASDQGNGNTDTMMVATYDTVNQTVGLVSLPRDTFINGVRESNGKNFYKLNAAYAYNGIDGLKTEVSKILGFPIDYYIKVNISGFVRLVDAVGGVEFYVPVDMSYDDPTQDLHIHYNKGSQWLSGADALKVARCRQNSYIDDAGQVHTYDIYNGADVGRTQTQRDLLTAVLKKAVANPQKFPEYIDILLNNVKTDLDLNALTYFGTKALDFDFSAGLTTAVLPGDGTITYRGWTWCYQLYPDQVLELVNTHSLNPYTTDLTADMLEIMQKD</sequence>
<evidence type="ECO:0000313" key="5">
    <source>
        <dbReference type="Proteomes" id="UP000661435"/>
    </source>
</evidence>
<dbReference type="Gene3D" id="3.40.630.190">
    <property type="entry name" value="LCP protein"/>
    <property type="match status" value="1"/>
</dbReference>
<dbReference type="NCBIfam" id="TIGR00350">
    <property type="entry name" value="lytR_cpsA_psr"/>
    <property type="match status" value="1"/>
</dbReference>
<dbReference type="PANTHER" id="PTHR33392">
    <property type="entry name" value="POLYISOPRENYL-TEICHOIC ACID--PEPTIDOGLYCAN TEICHOIC ACID TRANSFERASE TAGU"/>
    <property type="match status" value="1"/>
</dbReference>
<name>A0A8J6J578_9FIRM</name>
<proteinExistence type="inferred from homology"/>
<evidence type="ECO:0000313" key="4">
    <source>
        <dbReference type="EMBL" id="MBC5732941.1"/>
    </source>
</evidence>
<dbReference type="Proteomes" id="UP000661435">
    <property type="component" value="Unassembled WGS sequence"/>
</dbReference>
<dbReference type="EMBL" id="JACOPP010000004">
    <property type="protein sequence ID" value="MBC5732941.1"/>
    <property type="molecule type" value="Genomic_DNA"/>
</dbReference>
<gene>
    <name evidence="4" type="ORF">H8S57_04265</name>
</gene>
<keyword evidence="5" id="KW-1185">Reference proteome</keyword>
<dbReference type="InterPro" id="IPR004474">
    <property type="entry name" value="LytR_CpsA_psr"/>
</dbReference>
<evidence type="ECO:0000256" key="2">
    <source>
        <dbReference type="SAM" id="Phobius"/>
    </source>
</evidence>
<accession>A0A8J6J578</accession>
<comment type="caution">
    <text evidence="4">The sequence shown here is derived from an EMBL/GenBank/DDBJ whole genome shotgun (WGS) entry which is preliminary data.</text>
</comment>